<keyword evidence="4" id="KW-0677">Repeat</keyword>
<accession>A0A023BAB6</accession>
<dbReference type="SMART" id="SM00679">
    <property type="entry name" value="CTNS"/>
    <property type="match status" value="1"/>
</dbReference>
<dbReference type="OMA" id="CEFDWLA"/>
<evidence type="ECO:0000313" key="9">
    <source>
        <dbReference type="Proteomes" id="UP000019763"/>
    </source>
</evidence>
<dbReference type="VEuPathDB" id="CryptoDB:GNI_040180"/>
<dbReference type="PANTHER" id="PTHR12226:SF2">
    <property type="entry name" value="MANNOSE-P-DOLICHOL UTILIZATION DEFECT 1 PROTEIN"/>
    <property type="match status" value="1"/>
</dbReference>
<sequence length="150" mass="16629">MTWGDALFADIEYCVIVALIWRYHRGAVPESTANLRKLSLAAFLTLLILTLTRKCPSWLLTLFGVAPMPMVVMGRVPQILCNFRNKSAGQLSLPSLVMQCGGNFARIISTLCLVPDALVLASHSIAFLFNLAPLLQLVYYDVYKAPKKVE</sequence>
<dbReference type="GeneID" id="22911551"/>
<evidence type="ECO:0000256" key="7">
    <source>
        <dbReference type="ARBA" id="ARBA00038475"/>
    </source>
</evidence>
<keyword evidence="3" id="KW-0812">Transmembrane</keyword>
<evidence type="ECO:0000256" key="3">
    <source>
        <dbReference type="ARBA" id="ARBA00022692"/>
    </source>
</evidence>
<dbReference type="RefSeq" id="XP_011129429.1">
    <property type="nucleotide sequence ID" value="XM_011131127.1"/>
</dbReference>
<comment type="similarity">
    <text evidence="7">Belongs to the MPDU1 (TC 2.A.43.3) family.</text>
</comment>
<proteinExistence type="inferred from homology"/>
<dbReference type="Proteomes" id="UP000019763">
    <property type="component" value="Unassembled WGS sequence"/>
</dbReference>
<evidence type="ECO:0000256" key="5">
    <source>
        <dbReference type="ARBA" id="ARBA00022989"/>
    </source>
</evidence>
<evidence type="ECO:0000256" key="6">
    <source>
        <dbReference type="ARBA" id="ARBA00023136"/>
    </source>
</evidence>
<protein>
    <submittedName>
        <fullName evidence="8">Mannose-P-dolichol utilization defect protein 1</fullName>
    </submittedName>
</protein>
<dbReference type="InterPro" id="IPR016817">
    <property type="entry name" value="MannP-dilichol_defect-1"/>
</dbReference>
<keyword evidence="5" id="KW-1133">Transmembrane helix</keyword>
<keyword evidence="6" id="KW-0472">Membrane</keyword>
<dbReference type="GO" id="GO:0016020">
    <property type="term" value="C:membrane"/>
    <property type="evidence" value="ECO:0007669"/>
    <property type="project" value="UniProtKB-SubCell"/>
</dbReference>
<dbReference type="AlphaFoldDB" id="A0A023BAB6"/>
<keyword evidence="9" id="KW-1185">Reference proteome</keyword>
<comment type="subcellular location">
    <subcellularLocation>
        <location evidence="1">Membrane</location>
        <topology evidence="1">Multi-pass membrane protein</topology>
    </subcellularLocation>
</comment>
<dbReference type="OrthoDB" id="271506at2759"/>
<dbReference type="eggNOG" id="KOG3211">
    <property type="taxonomic scope" value="Eukaryota"/>
</dbReference>
<dbReference type="Pfam" id="PF04193">
    <property type="entry name" value="PQ-loop"/>
    <property type="match status" value="1"/>
</dbReference>
<reference evidence="8" key="1">
    <citation type="submission" date="2013-12" db="EMBL/GenBank/DDBJ databases">
        <authorList>
            <person name="Omoto C.K."/>
            <person name="Sibley D."/>
            <person name="Venepally P."/>
            <person name="Hadjithomas M."/>
            <person name="Karamycheva S."/>
            <person name="Brunk B."/>
            <person name="Roos D."/>
            <person name="Caler E."/>
            <person name="Lorenzi H."/>
        </authorList>
    </citation>
    <scope>NUCLEOTIDE SEQUENCE</scope>
</reference>
<evidence type="ECO:0000256" key="2">
    <source>
        <dbReference type="ARBA" id="ARBA00022448"/>
    </source>
</evidence>
<dbReference type="EMBL" id="AFNH02000307">
    <property type="protein sequence ID" value="EZG78175.1"/>
    <property type="molecule type" value="Genomic_DNA"/>
</dbReference>
<evidence type="ECO:0000256" key="4">
    <source>
        <dbReference type="ARBA" id="ARBA00022737"/>
    </source>
</evidence>
<dbReference type="Gene3D" id="1.20.1280.290">
    <property type="match status" value="1"/>
</dbReference>
<evidence type="ECO:0000256" key="1">
    <source>
        <dbReference type="ARBA" id="ARBA00004141"/>
    </source>
</evidence>
<dbReference type="InterPro" id="IPR006603">
    <property type="entry name" value="PQ-loop_rpt"/>
</dbReference>
<comment type="caution">
    <text evidence="8">The sequence shown here is derived from an EMBL/GenBank/DDBJ whole genome shotgun (WGS) entry which is preliminary data.</text>
</comment>
<organism evidence="8 9">
    <name type="scientific">Gregarina niphandrodes</name>
    <name type="common">Septate eugregarine</name>
    <dbReference type="NCBI Taxonomy" id="110365"/>
    <lineage>
        <taxon>Eukaryota</taxon>
        <taxon>Sar</taxon>
        <taxon>Alveolata</taxon>
        <taxon>Apicomplexa</taxon>
        <taxon>Conoidasida</taxon>
        <taxon>Gregarinasina</taxon>
        <taxon>Eugregarinorida</taxon>
        <taxon>Gregarinidae</taxon>
        <taxon>Gregarina</taxon>
    </lineage>
</organism>
<dbReference type="PANTHER" id="PTHR12226">
    <property type="entry name" value="MANNOSE-P-DOLICHOL UTILIZATION DEFECT 1 LEC35 -RELATED"/>
    <property type="match status" value="1"/>
</dbReference>
<name>A0A023BAB6_GRENI</name>
<evidence type="ECO:0000313" key="8">
    <source>
        <dbReference type="EMBL" id="EZG78175.1"/>
    </source>
</evidence>
<gene>
    <name evidence="8" type="ORF">GNI_040180</name>
</gene>
<keyword evidence="2" id="KW-0813">Transport</keyword>